<proteinExistence type="predicted"/>
<dbReference type="AlphaFoldDB" id="A0A699X6T9"/>
<organism evidence="2">
    <name type="scientific">Tanacetum cinerariifolium</name>
    <name type="common">Dalmatian daisy</name>
    <name type="synonym">Chrysanthemum cinerariifolium</name>
    <dbReference type="NCBI Taxonomy" id="118510"/>
    <lineage>
        <taxon>Eukaryota</taxon>
        <taxon>Viridiplantae</taxon>
        <taxon>Streptophyta</taxon>
        <taxon>Embryophyta</taxon>
        <taxon>Tracheophyta</taxon>
        <taxon>Spermatophyta</taxon>
        <taxon>Magnoliopsida</taxon>
        <taxon>eudicotyledons</taxon>
        <taxon>Gunneridae</taxon>
        <taxon>Pentapetalae</taxon>
        <taxon>asterids</taxon>
        <taxon>campanulids</taxon>
        <taxon>Asterales</taxon>
        <taxon>Asteraceae</taxon>
        <taxon>Asteroideae</taxon>
        <taxon>Anthemideae</taxon>
        <taxon>Anthemidinae</taxon>
        <taxon>Tanacetum</taxon>
    </lineage>
</organism>
<evidence type="ECO:0000256" key="1">
    <source>
        <dbReference type="SAM" id="MobiDB-lite"/>
    </source>
</evidence>
<dbReference type="EMBL" id="BKCJ011781720">
    <property type="protein sequence ID" value="GFD52394.1"/>
    <property type="molecule type" value="Genomic_DNA"/>
</dbReference>
<feature type="non-terminal residue" evidence="2">
    <location>
        <position position="1"/>
    </location>
</feature>
<reference evidence="2" key="1">
    <citation type="journal article" date="2019" name="Sci. Rep.">
        <title>Draft genome of Tanacetum cinerariifolium, the natural source of mosquito coil.</title>
        <authorList>
            <person name="Yamashiro T."/>
            <person name="Shiraishi A."/>
            <person name="Satake H."/>
            <person name="Nakayama K."/>
        </authorList>
    </citation>
    <scope>NUCLEOTIDE SEQUENCE</scope>
</reference>
<gene>
    <name evidence="2" type="ORF">Tci_924363</name>
</gene>
<protein>
    <submittedName>
        <fullName evidence="2">Uncharacterized protein</fullName>
    </submittedName>
</protein>
<accession>A0A699X6T9</accession>
<name>A0A699X6T9_TANCI</name>
<feature type="non-terminal residue" evidence="2">
    <location>
        <position position="107"/>
    </location>
</feature>
<feature type="region of interest" description="Disordered" evidence="1">
    <location>
        <begin position="1"/>
        <end position="107"/>
    </location>
</feature>
<sequence>RQAQRGVSHQARASGRRAAVFALSGVSGPGGGHGRNHRVQAATQRVCGPRASKPRANAAPSGVYERPRPGGGAHAGARRQATGPRQAIGGPVARAQQPRGRHQPVGR</sequence>
<comment type="caution">
    <text evidence="2">The sequence shown here is derived from an EMBL/GenBank/DDBJ whole genome shotgun (WGS) entry which is preliminary data.</text>
</comment>
<evidence type="ECO:0000313" key="2">
    <source>
        <dbReference type="EMBL" id="GFD52394.1"/>
    </source>
</evidence>